<name>A0A4Y5SL02_9EURY</name>
<dbReference type="InterPro" id="IPR002716">
    <property type="entry name" value="PIN_dom"/>
</dbReference>
<proteinExistence type="predicted"/>
<dbReference type="RefSeq" id="WP_139680205.1">
    <property type="nucleotide sequence ID" value="NZ_CP040846.1"/>
</dbReference>
<sequence length="126" mass="14357">MVYADTDFFLALMKPNDWLKENAKKLYERYRGEITTSEATFIELLLLARKFNLDPMRITAAVMAITGLEDDLYLRAAYYMKEHGLNPFDAFHAAHCGGMIISSDKAFGRVGIKRIKLESPEEEQGS</sequence>
<dbReference type="Pfam" id="PF01850">
    <property type="entry name" value="PIN"/>
    <property type="match status" value="1"/>
</dbReference>
<evidence type="ECO:0000259" key="1">
    <source>
        <dbReference type="Pfam" id="PF01850"/>
    </source>
</evidence>
<gene>
    <name evidence="2" type="ORF">FH039_03360</name>
</gene>
<dbReference type="GeneID" id="40474190"/>
<feature type="domain" description="PIN" evidence="1">
    <location>
        <begin position="2"/>
        <end position="111"/>
    </location>
</feature>
<dbReference type="Proteomes" id="UP000306007">
    <property type="component" value="Chromosome"/>
</dbReference>
<reference evidence="2 3" key="1">
    <citation type="submission" date="2019-06" db="EMBL/GenBank/DDBJ databases">
        <title>Thermococcus indicus sp. nov., a Fe(III)-reducing hyperthermophilic archaeon isolated from the Onnuri vent field of the Central Indian Ocean ridge.</title>
        <authorList>
            <person name="Lim J.K."/>
            <person name="Kim Y.J."/>
            <person name="Kwon K.K."/>
        </authorList>
    </citation>
    <scope>NUCLEOTIDE SEQUENCE [LARGE SCALE GENOMIC DNA]</scope>
    <source>
        <strain evidence="2 3">IOH1</strain>
    </source>
</reference>
<dbReference type="AlphaFoldDB" id="A0A4Y5SL02"/>
<dbReference type="InterPro" id="IPR029060">
    <property type="entry name" value="PIN-like_dom_sf"/>
</dbReference>
<dbReference type="EMBL" id="CP040846">
    <property type="protein sequence ID" value="QDA30839.1"/>
    <property type="molecule type" value="Genomic_DNA"/>
</dbReference>
<dbReference type="KEGG" id="tic:FH039_03360"/>
<dbReference type="OrthoDB" id="194754at2157"/>
<evidence type="ECO:0000313" key="3">
    <source>
        <dbReference type="Proteomes" id="UP000306007"/>
    </source>
</evidence>
<dbReference type="SUPFAM" id="SSF88723">
    <property type="entry name" value="PIN domain-like"/>
    <property type="match status" value="1"/>
</dbReference>
<keyword evidence="3" id="KW-1185">Reference proteome</keyword>
<organism evidence="2 3">
    <name type="scientific">Thermococcus indicus</name>
    <dbReference type="NCBI Taxonomy" id="2586643"/>
    <lineage>
        <taxon>Archaea</taxon>
        <taxon>Methanobacteriati</taxon>
        <taxon>Methanobacteriota</taxon>
        <taxon>Thermococci</taxon>
        <taxon>Thermococcales</taxon>
        <taxon>Thermococcaceae</taxon>
        <taxon>Thermococcus</taxon>
    </lineage>
</organism>
<accession>A0A4Y5SL02</accession>
<protein>
    <submittedName>
        <fullName evidence="2">PIN domain-containing protein</fullName>
    </submittedName>
</protein>
<evidence type="ECO:0000313" key="2">
    <source>
        <dbReference type="EMBL" id="QDA30839.1"/>
    </source>
</evidence>
<dbReference type="Gene3D" id="3.40.50.1010">
    <property type="entry name" value="5'-nuclease"/>
    <property type="match status" value="1"/>
</dbReference>